<evidence type="ECO:0000256" key="7">
    <source>
        <dbReference type="ARBA" id="ARBA00023180"/>
    </source>
</evidence>
<feature type="domain" description="Ig-like" evidence="8">
    <location>
        <begin position="51"/>
        <end position="118"/>
    </location>
</feature>
<evidence type="ECO:0000256" key="6">
    <source>
        <dbReference type="ARBA" id="ARBA00023157"/>
    </source>
</evidence>
<keyword evidence="6" id="KW-1015">Disulfide bond</keyword>
<evidence type="ECO:0000256" key="2">
    <source>
        <dbReference type="ARBA" id="ARBA00022475"/>
    </source>
</evidence>
<dbReference type="InterPro" id="IPR007110">
    <property type="entry name" value="Ig-like_dom"/>
</dbReference>
<dbReference type="SMART" id="SM00406">
    <property type="entry name" value="IGv"/>
    <property type="match status" value="1"/>
</dbReference>
<evidence type="ECO:0000313" key="10">
    <source>
        <dbReference type="Proteomes" id="UP000694556"/>
    </source>
</evidence>
<dbReference type="InterPro" id="IPR013783">
    <property type="entry name" value="Ig-like_fold"/>
</dbReference>
<proteinExistence type="predicted"/>
<keyword evidence="5" id="KW-0472">Membrane</keyword>
<keyword evidence="2" id="KW-1003">Cell membrane</keyword>
<evidence type="ECO:0000313" key="9">
    <source>
        <dbReference type="Ensembl" id="ENSCMMP00000016384.1"/>
    </source>
</evidence>
<dbReference type="Gene3D" id="2.60.40.10">
    <property type="entry name" value="Immunoglobulins"/>
    <property type="match status" value="1"/>
</dbReference>
<keyword evidence="4" id="KW-0391">Immunity</keyword>
<dbReference type="InterPro" id="IPR052051">
    <property type="entry name" value="TCR_complex_component"/>
</dbReference>
<evidence type="ECO:0000256" key="3">
    <source>
        <dbReference type="ARBA" id="ARBA00022729"/>
    </source>
</evidence>
<sequence length="140" mass="15224">KPGMTDCALVLWAGEQAGGAGTQHSSPQGLLWPGSSQLCPQTTLLFNGLLWYQQKKGQAPQLISYQAGAGTKQSDRFTTELNTKGKSSVLQLKEVELSDSALYICAVSDTLVQEAALAEQNVWSGRDILSRRILSFPRQR</sequence>
<dbReference type="InterPro" id="IPR013106">
    <property type="entry name" value="Ig_V-set"/>
</dbReference>
<dbReference type="Ensembl" id="ENSCMMT00000018014.1">
    <property type="protein sequence ID" value="ENSCMMP00000016384.1"/>
    <property type="gene ID" value="ENSCMMG00000010400.1"/>
</dbReference>
<dbReference type="PROSITE" id="PS50835">
    <property type="entry name" value="IG_LIKE"/>
    <property type="match status" value="1"/>
</dbReference>
<dbReference type="GO" id="GO:0005886">
    <property type="term" value="C:plasma membrane"/>
    <property type="evidence" value="ECO:0007669"/>
    <property type="project" value="UniProtKB-SubCell"/>
</dbReference>
<evidence type="ECO:0000256" key="1">
    <source>
        <dbReference type="ARBA" id="ARBA00004236"/>
    </source>
</evidence>
<dbReference type="AlphaFoldDB" id="A0A8C3CAZ9"/>
<dbReference type="Pfam" id="PF07686">
    <property type="entry name" value="V-set"/>
    <property type="match status" value="1"/>
</dbReference>
<dbReference type="GO" id="GO:0009617">
    <property type="term" value="P:response to bacterium"/>
    <property type="evidence" value="ECO:0007669"/>
    <property type="project" value="TreeGrafter"/>
</dbReference>
<reference evidence="9" key="1">
    <citation type="submission" date="2025-08" db="UniProtKB">
        <authorList>
            <consortium name="Ensembl"/>
        </authorList>
    </citation>
    <scope>IDENTIFICATION</scope>
</reference>
<dbReference type="SUPFAM" id="SSF48726">
    <property type="entry name" value="Immunoglobulin"/>
    <property type="match status" value="1"/>
</dbReference>
<organism evidence="9 10">
    <name type="scientific">Cairina moschata</name>
    <name type="common">Muscovy duck</name>
    <dbReference type="NCBI Taxonomy" id="8855"/>
    <lineage>
        <taxon>Eukaryota</taxon>
        <taxon>Metazoa</taxon>
        <taxon>Chordata</taxon>
        <taxon>Craniata</taxon>
        <taxon>Vertebrata</taxon>
        <taxon>Euteleostomi</taxon>
        <taxon>Archelosauria</taxon>
        <taxon>Archosauria</taxon>
        <taxon>Dinosauria</taxon>
        <taxon>Saurischia</taxon>
        <taxon>Theropoda</taxon>
        <taxon>Coelurosauria</taxon>
        <taxon>Aves</taxon>
        <taxon>Neognathae</taxon>
        <taxon>Galloanserae</taxon>
        <taxon>Anseriformes</taxon>
        <taxon>Anatidae</taxon>
        <taxon>Anatinae</taxon>
        <taxon>Cairina</taxon>
    </lineage>
</organism>
<evidence type="ECO:0000256" key="4">
    <source>
        <dbReference type="ARBA" id="ARBA00022859"/>
    </source>
</evidence>
<evidence type="ECO:0000256" key="5">
    <source>
        <dbReference type="ARBA" id="ARBA00023136"/>
    </source>
</evidence>
<dbReference type="PANTHER" id="PTHR19433:SF105">
    <property type="entry name" value="T CELL RECEPTOR ALPHA VARIABLE 1-1-RELATED"/>
    <property type="match status" value="1"/>
</dbReference>
<name>A0A8C3CAZ9_CAIMO</name>
<dbReference type="InterPro" id="IPR036179">
    <property type="entry name" value="Ig-like_dom_sf"/>
</dbReference>
<dbReference type="PANTHER" id="PTHR19433">
    <property type="entry name" value="T-CELL RECEPTOR ALPHA CHAIN V REGION-RELATED"/>
    <property type="match status" value="1"/>
</dbReference>
<dbReference type="Proteomes" id="UP000694556">
    <property type="component" value="Unassembled WGS sequence"/>
</dbReference>
<reference evidence="9" key="2">
    <citation type="submission" date="2025-09" db="UniProtKB">
        <authorList>
            <consortium name="Ensembl"/>
        </authorList>
    </citation>
    <scope>IDENTIFICATION</scope>
</reference>
<keyword evidence="10" id="KW-1185">Reference proteome</keyword>
<protein>
    <recommendedName>
        <fullName evidence="8">Ig-like domain-containing protein</fullName>
    </recommendedName>
</protein>
<evidence type="ECO:0000259" key="8">
    <source>
        <dbReference type="PROSITE" id="PS50835"/>
    </source>
</evidence>
<dbReference type="GO" id="GO:0002376">
    <property type="term" value="P:immune system process"/>
    <property type="evidence" value="ECO:0007669"/>
    <property type="project" value="UniProtKB-KW"/>
</dbReference>
<accession>A0A8C3CAZ9</accession>
<comment type="subcellular location">
    <subcellularLocation>
        <location evidence="1">Cell membrane</location>
    </subcellularLocation>
</comment>
<keyword evidence="3" id="KW-0732">Signal</keyword>
<keyword evidence="7" id="KW-0325">Glycoprotein</keyword>